<reference evidence="3" key="1">
    <citation type="journal article" date="2013" name="Science">
        <title>The Amborella genome and the evolution of flowering plants.</title>
        <authorList>
            <consortium name="Amborella Genome Project"/>
        </authorList>
    </citation>
    <scope>NUCLEOTIDE SEQUENCE [LARGE SCALE GENOMIC DNA]</scope>
</reference>
<accession>W1PVW0</accession>
<evidence type="ECO:0000313" key="2">
    <source>
        <dbReference type="EMBL" id="ERN12208.1"/>
    </source>
</evidence>
<proteinExistence type="predicted"/>
<evidence type="ECO:0000313" key="3">
    <source>
        <dbReference type="Proteomes" id="UP000017836"/>
    </source>
</evidence>
<sequence>MLIDVIGDSASPSMPLVQEISSFSEEIVVVSPSPVADVSPLRLVGEQASTPSISPRSVRSPLSMAKVNLVVSEAADEGPTVVLGEELGVEEGLERHDAIANDESSSPMGEEEPTPIERPEAILLDNRDEDMGNEGLNASQKEGPNERSEQLMVIFPDDPDGEVRDEGISIA</sequence>
<dbReference type="Proteomes" id="UP000017836">
    <property type="component" value="Unassembled WGS sequence"/>
</dbReference>
<feature type="region of interest" description="Disordered" evidence="1">
    <location>
        <begin position="97"/>
        <end position="171"/>
    </location>
</feature>
<keyword evidence="3" id="KW-1185">Reference proteome</keyword>
<dbReference type="EMBL" id="KI392616">
    <property type="protein sequence ID" value="ERN12208.1"/>
    <property type="molecule type" value="Genomic_DNA"/>
</dbReference>
<gene>
    <name evidence="2" type="ORF">AMTR_s00034p00180510</name>
</gene>
<organism evidence="2 3">
    <name type="scientific">Amborella trichopoda</name>
    <dbReference type="NCBI Taxonomy" id="13333"/>
    <lineage>
        <taxon>Eukaryota</taxon>
        <taxon>Viridiplantae</taxon>
        <taxon>Streptophyta</taxon>
        <taxon>Embryophyta</taxon>
        <taxon>Tracheophyta</taxon>
        <taxon>Spermatophyta</taxon>
        <taxon>Magnoliopsida</taxon>
        <taxon>Amborellales</taxon>
        <taxon>Amborellaceae</taxon>
        <taxon>Amborella</taxon>
    </lineage>
</organism>
<name>W1PVW0_AMBTC</name>
<dbReference type="HOGENOM" id="CLU_139383_0_0_1"/>
<dbReference type="AlphaFoldDB" id="W1PVW0"/>
<evidence type="ECO:0000256" key="1">
    <source>
        <dbReference type="SAM" id="MobiDB-lite"/>
    </source>
</evidence>
<feature type="compositionally biased region" description="Basic and acidic residues" evidence="1">
    <location>
        <begin position="161"/>
        <end position="171"/>
    </location>
</feature>
<feature type="compositionally biased region" description="Basic and acidic residues" evidence="1">
    <location>
        <begin position="115"/>
        <end position="130"/>
    </location>
</feature>
<protein>
    <submittedName>
        <fullName evidence="2">Uncharacterized protein</fullName>
    </submittedName>
</protein>
<dbReference type="Gramene" id="ERN12208">
    <property type="protein sequence ID" value="ERN12208"/>
    <property type="gene ID" value="AMTR_s00034p00180510"/>
</dbReference>